<evidence type="ECO:0000313" key="1">
    <source>
        <dbReference type="EMBL" id="KAF4747515.1"/>
    </source>
</evidence>
<name>A0A7J6TR21_PEROL</name>
<reference evidence="1 2" key="1">
    <citation type="submission" date="2020-04" db="EMBL/GenBank/DDBJ databases">
        <title>Perkinsus olseni comparative genomics.</title>
        <authorList>
            <person name="Bogema D.R."/>
        </authorList>
    </citation>
    <scope>NUCLEOTIDE SEQUENCE [LARGE SCALE GENOMIC DNA]</scope>
    <source>
        <strain evidence="1">ATCC PRA-205</strain>
    </source>
</reference>
<sequence length="141" mass="15537">GCRSCIVASLPEELKKIRQQLMDKHKSKQKSIWFKRCKSSLLEELSAHQVDGVLKLDHSRAASKKLTISHAAGYICCLIDGHNIIHNIVVTGTTSYRELAGCFQELKPRINLGDGPLTVFTDNACCGNPSQTLRATIEANC</sequence>
<feature type="non-terminal residue" evidence="1">
    <location>
        <position position="141"/>
    </location>
</feature>
<dbReference type="EMBL" id="JABANM010005496">
    <property type="protein sequence ID" value="KAF4747515.1"/>
    <property type="molecule type" value="Genomic_DNA"/>
</dbReference>
<feature type="non-terminal residue" evidence="1">
    <location>
        <position position="1"/>
    </location>
</feature>
<gene>
    <name evidence="1" type="ORF">FOZ62_005757</name>
</gene>
<comment type="caution">
    <text evidence="1">The sequence shown here is derived from an EMBL/GenBank/DDBJ whole genome shotgun (WGS) entry which is preliminary data.</text>
</comment>
<dbReference type="AlphaFoldDB" id="A0A7J6TR21"/>
<proteinExistence type="predicted"/>
<dbReference type="Proteomes" id="UP000574390">
    <property type="component" value="Unassembled WGS sequence"/>
</dbReference>
<protein>
    <submittedName>
        <fullName evidence="1">Uncharacterized protein</fullName>
    </submittedName>
</protein>
<organism evidence="1 2">
    <name type="scientific">Perkinsus olseni</name>
    <name type="common">Perkinsus atlanticus</name>
    <dbReference type="NCBI Taxonomy" id="32597"/>
    <lineage>
        <taxon>Eukaryota</taxon>
        <taxon>Sar</taxon>
        <taxon>Alveolata</taxon>
        <taxon>Perkinsozoa</taxon>
        <taxon>Perkinsea</taxon>
        <taxon>Perkinsida</taxon>
        <taxon>Perkinsidae</taxon>
        <taxon>Perkinsus</taxon>
    </lineage>
</organism>
<accession>A0A7J6TR21</accession>
<evidence type="ECO:0000313" key="2">
    <source>
        <dbReference type="Proteomes" id="UP000574390"/>
    </source>
</evidence>